<dbReference type="Gene3D" id="1.10.1470.10">
    <property type="entry name" value="YjbJ"/>
    <property type="match status" value="1"/>
</dbReference>
<name>A0ABQ4TCE3_METOR</name>
<gene>
    <name evidence="4" type="ORF">LKMONMHP_4250</name>
</gene>
<protein>
    <recommendedName>
        <fullName evidence="3">CsbD-like domain-containing protein</fullName>
    </recommendedName>
</protein>
<dbReference type="RefSeq" id="WP_238313776.1">
    <property type="nucleotide sequence ID" value="NZ_BPQV01000015.1"/>
</dbReference>
<dbReference type="InterPro" id="IPR036629">
    <property type="entry name" value="YjbJ_sf"/>
</dbReference>
<evidence type="ECO:0000256" key="2">
    <source>
        <dbReference type="SAM" id="Phobius"/>
    </source>
</evidence>
<dbReference type="Pfam" id="PF05532">
    <property type="entry name" value="CsbD"/>
    <property type="match status" value="1"/>
</dbReference>
<evidence type="ECO:0000256" key="1">
    <source>
        <dbReference type="ARBA" id="ARBA00009129"/>
    </source>
</evidence>
<keyword evidence="2" id="KW-0812">Transmembrane</keyword>
<organism evidence="4 5">
    <name type="scientific">Methylobacterium organophilum</name>
    <dbReference type="NCBI Taxonomy" id="410"/>
    <lineage>
        <taxon>Bacteria</taxon>
        <taxon>Pseudomonadati</taxon>
        <taxon>Pseudomonadota</taxon>
        <taxon>Alphaproteobacteria</taxon>
        <taxon>Hyphomicrobiales</taxon>
        <taxon>Methylobacteriaceae</taxon>
        <taxon>Methylobacterium</taxon>
    </lineage>
</organism>
<dbReference type="Proteomes" id="UP001055156">
    <property type="component" value="Unassembled WGS sequence"/>
</dbReference>
<reference evidence="4" key="2">
    <citation type="submission" date="2021-08" db="EMBL/GenBank/DDBJ databases">
        <authorList>
            <person name="Tani A."/>
            <person name="Ola A."/>
            <person name="Ogura Y."/>
            <person name="Katsura K."/>
            <person name="Hayashi T."/>
        </authorList>
    </citation>
    <scope>NUCLEOTIDE SEQUENCE</scope>
    <source>
        <strain evidence="4">NBRC 15689</strain>
    </source>
</reference>
<keyword evidence="2" id="KW-0472">Membrane</keyword>
<dbReference type="SUPFAM" id="SSF69047">
    <property type="entry name" value="Hypothetical protein YjbJ"/>
    <property type="match status" value="1"/>
</dbReference>
<keyword evidence="2" id="KW-1133">Transmembrane helix</keyword>
<proteinExistence type="inferred from homology"/>
<comment type="caution">
    <text evidence="4">The sequence shown here is derived from an EMBL/GenBank/DDBJ whole genome shotgun (WGS) entry which is preliminary data.</text>
</comment>
<reference evidence="4" key="1">
    <citation type="journal article" date="2021" name="Front. Microbiol.">
        <title>Comprehensive Comparative Genomics and Phenotyping of Methylobacterium Species.</title>
        <authorList>
            <person name="Alessa O."/>
            <person name="Ogura Y."/>
            <person name="Fujitani Y."/>
            <person name="Takami H."/>
            <person name="Hayashi T."/>
            <person name="Sahin N."/>
            <person name="Tani A."/>
        </authorList>
    </citation>
    <scope>NUCLEOTIDE SEQUENCE</scope>
    <source>
        <strain evidence="4">NBRC 15689</strain>
    </source>
</reference>
<comment type="similarity">
    <text evidence="1">Belongs to the UPF0337 (CsbD) family.</text>
</comment>
<feature type="domain" description="CsbD-like" evidence="3">
    <location>
        <begin position="4"/>
        <end position="55"/>
    </location>
</feature>
<feature type="transmembrane region" description="Helical" evidence="2">
    <location>
        <begin position="117"/>
        <end position="135"/>
    </location>
</feature>
<dbReference type="InterPro" id="IPR008462">
    <property type="entry name" value="CsbD"/>
</dbReference>
<evidence type="ECO:0000313" key="5">
    <source>
        <dbReference type="Proteomes" id="UP001055156"/>
    </source>
</evidence>
<dbReference type="EMBL" id="BPQV01000015">
    <property type="protein sequence ID" value="GJE29370.1"/>
    <property type="molecule type" value="Genomic_DNA"/>
</dbReference>
<sequence>MNRDRIEGGIRHIRGRGKTALGAVAGNAGRQLEGAYDQVAGAAQHAYGDARERVEEWQREGRHFVDEAVERGRDLREEAYDRGRALRDDAYERGRHYRKEASRRGRALAHRAEENKAATVLLVAAGAFSLGWLLSRRR</sequence>
<keyword evidence="5" id="KW-1185">Reference proteome</keyword>
<evidence type="ECO:0000259" key="3">
    <source>
        <dbReference type="Pfam" id="PF05532"/>
    </source>
</evidence>
<accession>A0ABQ4TCE3</accession>
<evidence type="ECO:0000313" key="4">
    <source>
        <dbReference type="EMBL" id="GJE29370.1"/>
    </source>
</evidence>